<dbReference type="Gene3D" id="3.30.70.100">
    <property type="match status" value="1"/>
</dbReference>
<feature type="domain" description="HMA" evidence="1">
    <location>
        <begin position="1"/>
        <end position="64"/>
    </location>
</feature>
<dbReference type="SUPFAM" id="SSF55008">
    <property type="entry name" value="HMA, heavy metal-associated domain"/>
    <property type="match status" value="1"/>
</dbReference>
<sequence length="67" mass="7351">MKFKSNINCQNCVAKVKNTLDTLVGAEAWKVDTENPSKILDISNPDTSAAEVVNKLKRIGFTAELID</sequence>
<dbReference type="RefSeq" id="WP_255038991.1">
    <property type="nucleotide sequence ID" value="NZ_RJUF01000181.1"/>
</dbReference>
<name>A0AAE3H8N6_9BACT</name>
<proteinExistence type="predicted"/>
<dbReference type="CDD" id="cd00371">
    <property type="entry name" value="HMA"/>
    <property type="match status" value="1"/>
</dbReference>
<dbReference type="AlphaFoldDB" id="A0AAE3H8N6"/>
<organism evidence="2 3">
    <name type="scientific">Lacihabitans soyangensis</name>
    <dbReference type="NCBI Taxonomy" id="869394"/>
    <lineage>
        <taxon>Bacteria</taxon>
        <taxon>Pseudomonadati</taxon>
        <taxon>Bacteroidota</taxon>
        <taxon>Cytophagia</taxon>
        <taxon>Cytophagales</taxon>
        <taxon>Leadbetterellaceae</taxon>
        <taxon>Lacihabitans</taxon>
    </lineage>
</organism>
<reference evidence="2 3" key="1">
    <citation type="submission" date="2018-11" db="EMBL/GenBank/DDBJ databases">
        <title>Novel bacteria species description.</title>
        <authorList>
            <person name="Han J.-H."/>
        </authorList>
    </citation>
    <scope>NUCLEOTIDE SEQUENCE [LARGE SCALE GENOMIC DNA]</scope>
    <source>
        <strain evidence="2 3">KCTC23259</strain>
    </source>
</reference>
<dbReference type="GO" id="GO:0046872">
    <property type="term" value="F:metal ion binding"/>
    <property type="evidence" value="ECO:0007669"/>
    <property type="project" value="InterPro"/>
</dbReference>
<keyword evidence="3" id="KW-1185">Reference proteome</keyword>
<evidence type="ECO:0000313" key="2">
    <source>
        <dbReference type="EMBL" id="MCP9765300.1"/>
    </source>
</evidence>
<dbReference type="InterPro" id="IPR036163">
    <property type="entry name" value="HMA_dom_sf"/>
</dbReference>
<gene>
    <name evidence="2" type="ORF">EGI31_20385</name>
</gene>
<evidence type="ECO:0000259" key="1">
    <source>
        <dbReference type="PROSITE" id="PS50846"/>
    </source>
</evidence>
<dbReference type="EMBL" id="RJUF01000181">
    <property type="protein sequence ID" value="MCP9765300.1"/>
    <property type="molecule type" value="Genomic_DNA"/>
</dbReference>
<evidence type="ECO:0000313" key="3">
    <source>
        <dbReference type="Proteomes" id="UP001204144"/>
    </source>
</evidence>
<accession>A0AAE3H8N6</accession>
<protein>
    <submittedName>
        <fullName evidence="2">Heavy-metal-associated domain-containing protein</fullName>
    </submittedName>
</protein>
<dbReference type="Pfam" id="PF00403">
    <property type="entry name" value="HMA"/>
    <property type="match status" value="1"/>
</dbReference>
<dbReference type="Proteomes" id="UP001204144">
    <property type="component" value="Unassembled WGS sequence"/>
</dbReference>
<dbReference type="PROSITE" id="PS50846">
    <property type="entry name" value="HMA_2"/>
    <property type="match status" value="1"/>
</dbReference>
<comment type="caution">
    <text evidence="2">The sequence shown here is derived from an EMBL/GenBank/DDBJ whole genome shotgun (WGS) entry which is preliminary data.</text>
</comment>
<dbReference type="InterPro" id="IPR006121">
    <property type="entry name" value="HMA_dom"/>
</dbReference>